<feature type="region of interest" description="Disordered" evidence="1">
    <location>
        <begin position="118"/>
        <end position="138"/>
    </location>
</feature>
<name>A0A9P7UP43_9AGAR</name>
<protein>
    <submittedName>
        <fullName evidence="2">Uncharacterized protein</fullName>
    </submittedName>
</protein>
<sequence length="138" mass="14922">MLAFQINNPKTIPCHHTKKADIVNVFASSLLSDCNSIQTPQEPLHWSVVQSCSEFKLRRKVINKSVQSNSKVGDMLENELLPVLPLGEIVEELDVTMDTTLISTTATSADLGSVSVAGDVLPEPQFPSPQSSSSTEGK</sequence>
<dbReference type="KEGG" id="more:E1B28_002599"/>
<dbReference type="AlphaFoldDB" id="A0A9P7UP43"/>
<accession>A0A9P7UP43</accession>
<evidence type="ECO:0000256" key="1">
    <source>
        <dbReference type="SAM" id="MobiDB-lite"/>
    </source>
</evidence>
<organism evidence="2 3">
    <name type="scientific">Marasmius oreades</name>
    <name type="common">fairy-ring Marasmius</name>
    <dbReference type="NCBI Taxonomy" id="181124"/>
    <lineage>
        <taxon>Eukaryota</taxon>
        <taxon>Fungi</taxon>
        <taxon>Dikarya</taxon>
        <taxon>Basidiomycota</taxon>
        <taxon>Agaricomycotina</taxon>
        <taxon>Agaricomycetes</taxon>
        <taxon>Agaricomycetidae</taxon>
        <taxon>Agaricales</taxon>
        <taxon>Marasmiineae</taxon>
        <taxon>Marasmiaceae</taxon>
        <taxon>Marasmius</taxon>
    </lineage>
</organism>
<dbReference type="RefSeq" id="XP_043003130.1">
    <property type="nucleotide sequence ID" value="XM_043159527.1"/>
</dbReference>
<dbReference type="Proteomes" id="UP001049176">
    <property type="component" value="Chromosome 10"/>
</dbReference>
<evidence type="ECO:0000313" key="2">
    <source>
        <dbReference type="EMBL" id="KAG7086659.1"/>
    </source>
</evidence>
<reference evidence="2" key="1">
    <citation type="journal article" date="2021" name="Genome Biol. Evol.">
        <title>The assembled and annotated genome of the fairy-ring fungus Marasmius oreades.</title>
        <authorList>
            <person name="Hiltunen M."/>
            <person name="Ament-Velasquez S.L."/>
            <person name="Johannesson H."/>
        </authorList>
    </citation>
    <scope>NUCLEOTIDE SEQUENCE</scope>
    <source>
        <strain evidence="2">03SP1</strain>
    </source>
</reference>
<gene>
    <name evidence="2" type="ORF">E1B28_002599</name>
</gene>
<proteinExistence type="predicted"/>
<keyword evidence="3" id="KW-1185">Reference proteome</keyword>
<dbReference type="EMBL" id="CM032190">
    <property type="protein sequence ID" value="KAG7086659.1"/>
    <property type="molecule type" value="Genomic_DNA"/>
</dbReference>
<comment type="caution">
    <text evidence="2">The sequence shown here is derived from an EMBL/GenBank/DDBJ whole genome shotgun (WGS) entry which is preliminary data.</text>
</comment>
<feature type="compositionally biased region" description="Low complexity" evidence="1">
    <location>
        <begin position="128"/>
        <end position="138"/>
    </location>
</feature>
<dbReference type="GeneID" id="66071675"/>
<evidence type="ECO:0000313" key="3">
    <source>
        <dbReference type="Proteomes" id="UP001049176"/>
    </source>
</evidence>